<dbReference type="SUPFAM" id="SSF55136">
    <property type="entry name" value="Probable bacterial effector-binding domain"/>
    <property type="match status" value="1"/>
</dbReference>
<dbReference type="OrthoDB" id="795001at2"/>
<comment type="caution">
    <text evidence="1">The sequence shown here is derived from an EMBL/GenBank/DDBJ whole genome shotgun (WGS) entry which is preliminary data.</text>
</comment>
<dbReference type="Gene3D" id="3.20.80.10">
    <property type="entry name" value="Regulatory factor, effector binding domain"/>
    <property type="match status" value="1"/>
</dbReference>
<name>A0A4R5KI31_9BACL</name>
<reference evidence="1 2" key="1">
    <citation type="submission" date="2019-03" db="EMBL/GenBank/DDBJ databases">
        <title>This is whole genome sequence of Paenibacillus sp MS74 strain.</title>
        <authorList>
            <person name="Trinh H.N."/>
        </authorList>
    </citation>
    <scope>NUCLEOTIDE SEQUENCE [LARGE SCALE GENOMIC DNA]</scope>
    <source>
        <strain evidence="1 2">MS74</strain>
    </source>
</reference>
<accession>A0A4R5KI31</accession>
<keyword evidence="2" id="KW-1185">Reference proteome</keyword>
<gene>
    <name evidence="1" type="ORF">E1757_21090</name>
</gene>
<evidence type="ECO:0000313" key="1">
    <source>
        <dbReference type="EMBL" id="TDF95036.1"/>
    </source>
</evidence>
<protein>
    <submittedName>
        <fullName evidence="1">AraC family transcriptional regulator</fullName>
    </submittedName>
</protein>
<dbReference type="InterPro" id="IPR011256">
    <property type="entry name" value="Reg_factor_effector_dom_sf"/>
</dbReference>
<dbReference type="Proteomes" id="UP000295636">
    <property type="component" value="Unassembled WGS sequence"/>
</dbReference>
<evidence type="ECO:0000313" key="2">
    <source>
        <dbReference type="Proteomes" id="UP000295636"/>
    </source>
</evidence>
<organism evidence="1 2">
    <name type="scientific">Paenibacillus piri</name>
    <dbReference type="NCBI Taxonomy" id="2547395"/>
    <lineage>
        <taxon>Bacteria</taxon>
        <taxon>Bacillati</taxon>
        <taxon>Bacillota</taxon>
        <taxon>Bacilli</taxon>
        <taxon>Bacillales</taxon>
        <taxon>Paenibacillaceae</taxon>
        <taxon>Paenibacillus</taxon>
    </lineage>
</organism>
<proteinExistence type="predicted"/>
<dbReference type="AlphaFoldDB" id="A0A4R5KI31"/>
<sequence length="146" mass="16694">MKLEMMDKPSVVQLFGFSKTHAADKSYSEDVMELIGQVWREVHEHRLSTTGINYVAYEDGDVLFAGVELAAEPDRPTSLMKKRFSFSRYARFIHIGPYSGLDEAHSSIRAALQASGHRYCQPTMEIYGHWNEDSAKNETEIRYTLV</sequence>
<dbReference type="RefSeq" id="WP_133231796.1">
    <property type="nucleotide sequence ID" value="NZ_SMRT01000011.1"/>
</dbReference>
<dbReference type="EMBL" id="SMRT01000011">
    <property type="protein sequence ID" value="TDF95036.1"/>
    <property type="molecule type" value="Genomic_DNA"/>
</dbReference>